<dbReference type="InterPro" id="IPR036291">
    <property type="entry name" value="NAD(P)-bd_dom_sf"/>
</dbReference>
<dbReference type="Pfam" id="PF08659">
    <property type="entry name" value="KR"/>
    <property type="match status" value="1"/>
</dbReference>
<organism evidence="2 3">
    <name type="scientific">Actinoallomurus acaciae</name>
    <dbReference type="NCBI Taxonomy" id="502577"/>
    <lineage>
        <taxon>Bacteria</taxon>
        <taxon>Bacillati</taxon>
        <taxon>Actinomycetota</taxon>
        <taxon>Actinomycetes</taxon>
        <taxon>Streptosporangiales</taxon>
        <taxon>Thermomonosporaceae</taxon>
        <taxon>Actinoallomurus</taxon>
    </lineage>
</organism>
<feature type="non-terminal residue" evidence="2">
    <location>
        <position position="50"/>
    </location>
</feature>
<dbReference type="Gene3D" id="3.40.50.720">
    <property type="entry name" value="NAD(P)-binding Rossmann-like Domain"/>
    <property type="match status" value="1"/>
</dbReference>
<dbReference type="EMBL" id="JBHLZP010000121">
    <property type="protein sequence ID" value="MFB9834096.1"/>
    <property type="molecule type" value="Genomic_DNA"/>
</dbReference>
<dbReference type="InterPro" id="IPR013968">
    <property type="entry name" value="PKS_KR"/>
</dbReference>
<dbReference type="SUPFAM" id="SSF51735">
    <property type="entry name" value="NAD(P)-binding Rossmann-fold domains"/>
    <property type="match status" value="1"/>
</dbReference>
<dbReference type="Proteomes" id="UP001589627">
    <property type="component" value="Unassembled WGS sequence"/>
</dbReference>
<keyword evidence="3" id="KW-1185">Reference proteome</keyword>
<feature type="domain" description="Ketoreductase (KR)" evidence="1">
    <location>
        <begin position="2"/>
        <end position="49"/>
    </location>
</feature>
<proteinExistence type="predicted"/>
<comment type="caution">
    <text evidence="2">The sequence shown here is derived from an EMBL/GenBank/DDBJ whole genome shotgun (WGS) entry which is preliminary data.</text>
</comment>
<accession>A0ABV5YGC0</accession>
<evidence type="ECO:0000313" key="2">
    <source>
        <dbReference type="EMBL" id="MFB9834096.1"/>
    </source>
</evidence>
<sequence length="50" mass="5099">MTARHLATAHGAKHLLLLSRRGEDAPGATELTAELAALGTKATITACDTA</sequence>
<evidence type="ECO:0000259" key="1">
    <source>
        <dbReference type="Pfam" id="PF08659"/>
    </source>
</evidence>
<name>A0ABV5YGC0_9ACTN</name>
<protein>
    <submittedName>
        <fullName evidence="2">KR domain-containing protein</fullName>
    </submittedName>
</protein>
<dbReference type="RefSeq" id="WP_378203040.1">
    <property type="nucleotide sequence ID" value="NZ_JBHLZP010000121.1"/>
</dbReference>
<reference evidence="2 3" key="1">
    <citation type="submission" date="2024-09" db="EMBL/GenBank/DDBJ databases">
        <authorList>
            <person name="Sun Q."/>
            <person name="Mori K."/>
        </authorList>
    </citation>
    <scope>NUCLEOTIDE SEQUENCE [LARGE SCALE GENOMIC DNA]</scope>
    <source>
        <strain evidence="2 3">TBRC 0563</strain>
    </source>
</reference>
<gene>
    <name evidence="2" type="ORF">ACFFNX_18080</name>
</gene>
<evidence type="ECO:0000313" key="3">
    <source>
        <dbReference type="Proteomes" id="UP001589627"/>
    </source>
</evidence>